<dbReference type="AlphaFoldDB" id="A0A427YQR1"/>
<evidence type="ECO:0000256" key="2">
    <source>
        <dbReference type="ARBA" id="ARBA00022801"/>
    </source>
</evidence>
<gene>
    <name evidence="6" type="ORF">EHS25_007787</name>
</gene>
<reference evidence="6 7" key="1">
    <citation type="submission" date="2018-11" db="EMBL/GenBank/DDBJ databases">
        <title>Genome sequence of Saitozyma podzolica DSM 27192.</title>
        <authorList>
            <person name="Aliyu H."/>
            <person name="Gorte O."/>
            <person name="Ochsenreither K."/>
        </authorList>
    </citation>
    <scope>NUCLEOTIDE SEQUENCE [LARGE SCALE GENOMIC DNA]</scope>
    <source>
        <strain evidence="6 7">DSM 27192</strain>
    </source>
</reference>
<comment type="caution">
    <text evidence="6">The sequence shown here is derived from an EMBL/GenBank/DDBJ whole genome shotgun (WGS) entry which is preliminary data.</text>
</comment>
<name>A0A427YQR1_9TREE</name>
<dbReference type="InterPro" id="IPR001547">
    <property type="entry name" value="Glyco_hydro_5"/>
</dbReference>
<keyword evidence="2 4" id="KW-0378">Hydrolase</keyword>
<dbReference type="EMBL" id="RSCD01000004">
    <property type="protein sequence ID" value="RSH93431.1"/>
    <property type="molecule type" value="Genomic_DNA"/>
</dbReference>
<dbReference type="GO" id="GO:0009251">
    <property type="term" value="P:glucan catabolic process"/>
    <property type="evidence" value="ECO:0007669"/>
    <property type="project" value="TreeGrafter"/>
</dbReference>
<dbReference type="GO" id="GO:0009986">
    <property type="term" value="C:cell surface"/>
    <property type="evidence" value="ECO:0007669"/>
    <property type="project" value="TreeGrafter"/>
</dbReference>
<dbReference type="Proteomes" id="UP000279259">
    <property type="component" value="Unassembled WGS sequence"/>
</dbReference>
<protein>
    <recommendedName>
        <fullName evidence="5">Glycoside hydrolase family 5 domain-containing protein</fullName>
    </recommendedName>
</protein>
<evidence type="ECO:0000256" key="4">
    <source>
        <dbReference type="RuleBase" id="RU361153"/>
    </source>
</evidence>
<dbReference type="Gene3D" id="3.20.20.80">
    <property type="entry name" value="Glycosidases"/>
    <property type="match status" value="1"/>
</dbReference>
<dbReference type="InterPro" id="IPR017853">
    <property type="entry name" value="GH"/>
</dbReference>
<organism evidence="6 7">
    <name type="scientific">Saitozyma podzolica</name>
    <dbReference type="NCBI Taxonomy" id="1890683"/>
    <lineage>
        <taxon>Eukaryota</taxon>
        <taxon>Fungi</taxon>
        <taxon>Dikarya</taxon>
        <taxon>Basidiomycota</taxon>
        <taxon>Agaricomycotina</taxon>
        <taxon>Tremellomycetes</taxon>
        <taxon>Tremellales</taxon>
        <taxon>Trimorphomycetaceae</taxon>
        <taxon>Saitozyma</taxon>
    </lineage>
</organism>
<comment type="similarity">
    <text evidence="1 4">Belongs to the glycosyl hydrolase 5 (cellulase A) family.</text>
</comment>
<feature type="domain" description="Glycoside hydrolase family 5" evidence="5">
    <location>
        <begin position="90"/>
        <end position="300"/>
    </location>
</feature>
<evidence type="ECO:0000259" key="5">
    <source>
        <dbReference type="Pfam" id="PF00150"/>
    </source>
</evidence>
<dbReference type="Pfam" id="PF00150">
    <property type="entry name" value="Cellulase"/>
    <property type="match status" value="1"/>
</dbReference>
<evidence type="ECO:0000256" key="3">
    <source>
        <dbReference type="ARBA" id="ARBA00023295"/>
    </source>
</evidence>
<dbReference type="PANTHER" id="PTHR31297">
    <property type="entry name" value="GLUCAN ENDO-1,6-BETA-GLUCOSIDASE B"/>
    <property type="match status" value="1"/>
</dbReference>
<sequence>MGSSWSSAAVKPAPNGYLRVEGTQIMLDGKPFVLKGAALGGWMNMENFITGYTGHEHQLREAMLDVLGKDKYEFFFDKANIHFLTYFFGEDDAKLFASLGLNCLRLPVNYHHFEDDMNPRVFKKEGLKHLDRVVDLCAKHGIYTVIDLHAAPGGQNIGWHSDNGSSIALFYDHKDFQDRTVKIWEHLAAHYKDNTWVAGYNPINEPTDRKYHRLNAFYDRIEKAIRAVDPHHMLFLDGNTFAWDFSHFPKPLPNCVYACHDYSPYGFPNPPAPFKGTPEQIKEHERMYAEKTEYMTKNKAGGFCLLLMESLADASSVRYGNAEDGIPNWEEINNDRFAMLETQLDIYARVKASWSIWLYKDIGFQGMTYVGEDTPYIKLLKPFLLKKKRFAPDAWGVDDSPVRALFEPLEKWLEENVPSIVDRYPQQYGTKLWLQRVVRETLLSEEMVKEYAGYFRGKGYDDLDELAKSFSLGGAKSEEDMFGGPEQL</sequence>
<keyword evidence="3 4" id="KW-0326">Glycosidase</keyword>
<evidence type="ECO:0000313" key="6">
    <source>
        <dbReference type="EMBL" id="RSH93431.1"/>
    </source>
</evidence>
<dbReference type="InterPro" id="IPR050386">
    <property type="entry name" value="Glycosyl_hydrolase_5"/>
</dbReference>
<accession>A0A427YQR1</accession>
<dbReference type="FunFam" id="3.20.20.80:FF:000130">
    <property type="entry name" value="Endoglucanase C"/>
    <property type="match status" value="1"/>
</dbReference>
<dbReference type="GO" id="GO:0008422">
    <property type="term" value="F:beta-glucosidase activity"/>
    <property type="evidence" value="ECO:0007669"/>
    <property type="project" value="TreeGrafter"/>
</dbReference>
<dbReference type="STRING" id="1890683.A0A427YQR1"/>
<dbReference type="SUPFAM" id="SSF51445">
    <property type="entry name" value="(Trans)glycosidases"/>
    <property type="match status" value="1"/>
</dbReference>
<dbReference type="PANTHER" id="PTHR31297:SF13">
    <property type="entry name" value="PUTATIVE-RELATED"/>
    <property type="match status" value="1"/>
</dbReference>
<dbReference type="OrthoDB" id="1887033at2759"/>
<evidence type="ECO:0000313" key="7">
    <source>
        <dbReference type="Proteomes" id="UP000279259"/>
    </source>
</evidence>
<keyword evidence="7" id="KW-1185">Reference proteome</keyword>
<evidence type="ECO:0000256" key="1">
    <source>
        <dbReference type="ARBA" id="ARBA00005641"/>
    </source>
</evidence>
<dbReference type="GO" id="GO:0005576">
    <property type="term" value="C:extracellular region"/>
    <property type="evidence" value="ECO:0007669"/>
    <property type="project" value="TreeGrafter"/>
</dbReference>
<proteinExistence type="inferred from homology"/>